<keyword evidence="2" id="KW-1185">Reference proteome</keyword>
<sequence length="137" mass="15563">MVGKSWGQVSVGYYPFQSIFSVGSNPEKPLWVDFRFETNTFFSNLNSEISPMVNVLNNEWVRYYIGLGLNFNLVSATYQEEVLNGYSLTIGSRVSPLIRNKCFNVIFEISPFVNKSFNGGLLRTNLGLAYILKKNPQ</sequence>
<protein>
    <recommendedName>
        <fullName evidence="3">Outer membrane protein beta-barrel domain-containing protein</fullName>
    </recommendedName>
</protein>
<dbReference type="RefSeq" id="WP_346751137.1">
    <property type="nucleotide sequence ID" value="NZ_JAUJEA010000002.1"/>
</dbReference>
<evidence type="ECO:0008006" key="3">
    <source>
        <dbReference type="Google" id="ProtNLM"/>
    </source>
</evidence>
<gene>
    <name evidence="1" type="ORF">QQ008_07045</name>
</gene>
<reference evidence="1" key="1">
    <citation type="submission" date="2023-06" db="EMBL/GenBank/DDBJ databases">
        <title>Genomic of Parafulvivirga corallium.</title>
        <authorList>
            <person name="Wang G."/>
        </authorList>
    </citation>
    <scope>NUCLEOTIDE SEQUENCE</scope>
    <source>
        <strain evidence="1">BMA10</strain>
    </source>
</reference>
<dbReference type="EMBL" id="JAUJEA010000002">
    <property type="protein sequence ID" value="MDN5201109.1"/>
    <property type="molecule type" value="Genomic_DNA"/>
</dbReference>
<evidence type="ECO:0000313" key="2">
    <source>
        <dbReference type="Proteomes" id="UP001172082"/>
    </source>
</evidence>
<dbReference type="Proteomes" id="UP001172082">
    <property type="component" value="Unassembled WGS sequence"/>
</dbReference>
<name>A0ABT8KK71_9BACT</name>
<evidence type="ECO:0000313" key="1">
    <source>
        <dbReference type="EMBL" id="MDN5201109.1"/>
    </source>
</evidence>
<organism evidence="1 2">
    <name type="scientific">Splendidivirga corallicola</name>
    <dbReference type="NCBI Taxonomy" id="3051826"/>
    <lineage>
        <taxon>Bacteria</taxon>
        <taxon>Pseudomonadati</taxon>
        <taxon>Bacteroidota</taxon>
        <taxon>Cytophagia</taxon>
        <taxon>Cytophagales</taxon>
        <taxon>Splendidivirgaceae</taxon>
        <taxon>Splendidivirga</taxon>
    </lineage>
</organism>
<proteinExistence type="predicted"/>
<accession>A0ABT8KK71</accession>
<comment type="caution">
    <text evidence="1">The sequence shown here is derived from an EMBL/GenBank/DDBJ whole genome shotgun (WGS) entry which is preliminary data.</text>
</comment>